<keyword evidence="4" id="KW-0862">Zinc</keyword>
<keyword evidence="3 5" id="KW-0863">Zinc-finger</keyword>
<dbReference type="GO" id="GO:0045944">
    <property type="term" value="P:positive regulation of transcription by RNA polymerase II"/>
    <property type="evidence" value="ECO:0007669"/>
    <property type="project" value="TreeGrafter"/>
</dbReference>
<organism evidence="8">
    <name type="scientific">Darwinula stevensoni</name>
    <dbReference type="NCBI Taxonomy" id="69355"/>
    <lineage>
        <taxon>Eukaryota</taxon>
        <taxon>Metazoa</taxon>
        <taxon>Ecdysozoa</taxon>
        <taxon>Arthropoda</taxon>
        <taxon>Crustacea</taxon>
        <taxon>Oligostraca</taxon>
        <taxon>Ostracoda</taxon>
        <taxon>Podocopa</taxon>
        <taxon>Podocopida</taxon>
        <taxon>Darwinulocopina</taxon>
        <taxon>Darwinuloidea</taxon>
        <taxon>Darwinulidae</taxon>
        <taxon>Darwinula</taxon>
    </lineage>
</organism>
<evidence type="ECO:0000313" key="9">
    <source>
        <dbReference type="Proteomes" id="UP000677054"/>
    </source>
</evidence>
<dbReference type="SMART" id="SM00355">
    <property type="entry name" value="ZnF_C2H2"/>
    <property type="match status" value="22"/>
</dbReference>
<proteinExistence type="predicted"/>
<feature type="compositionally biased region" description="Polar residues" evidence="6">
    <location>
        <begin position="984"/>
        <end position="999"/>
    </location>
</feature>
<dbReference type="EMBL" id="CAJPEV010004050">
    <property type="protein sequence ID" value="CAG0901071.1"/>
    <property type="molecule type" value="Genomic_DNA"/>
</dbReference>
<evidence type="ECO:0000256" key="2">
    <source>
        <dbReference type="ARBA" id="ARBA00022737"/>
    </source>
</evidence>
<dbReference type="InterPro" id="IPR050688">
    <property type="entry name" value="Zinc_finger/UBP_domain"/>
</dbReference>
<feature type="compositionally biased region" description="Acidic residues" evidence="6">
    <location>
        <begin position="1235"/>
        <end position="1253"/>
    </location>
</feature>
<feature type="compositionally biased region" description="Basic and acidic residues" evidence="6">
    <location>
        <begin position="885"/>
        <end position="897"/>
    </location>
</feature>
<feature type="region of interest" description="Disordered" evidence="6">
    <location>
        <begin position="617"/>
        <end position="649"/>
    </location>
</feature>
<dbReference type="Gene3D" id="3.30.160.60">
    <property type="entry name" value="Classic Zinc Finger"/>
    <property type="match status" value="9"/>
</dbReference>
<feature type="region of interest" description="Disordered" evidence="6">
    <location>
        <begin position="885"/>
        <end position="907"/>
    </location>
</feature>
<feature type="region of interest" description="Disordered" evidence="6">
    <location>
        <begin position="213"/>
        <end position="256"/>
    </location>
</feature>
<feature type="domain" description="C2H2-type" evidence="7">
    <location>
        <begin position="1151"/>
        <end position="1178"/>
    </location>
</feature>
<feature type="region of interest" description="Disordered" evidence="6">
    <location>
        <begin position="1226"/>
        <end position="1253"/>
    </location>
</feature>
<dbReference type="PANTHER" id="PTHR24403">
    <property type="entry name" value="ZINC FINGER PROTEIN"/>
    <property type="match status" value="1"/>
</dbReference>
<evidence type="ECO:0000256" key="4">
    <source>
        <dbReference type="ARBA" id="ARBA00022833"/>
    </source>
</evidence>
<gene>
    <name evidence="8" type="ORF">DSTB1V02_LOCUS11798</name>
</gene>
<accession>A0A7R9AD88</accession>
<keyword evidence="1" id="KW-0479">Metal-binding</keyword>
<feature type="domain" description="C2H2-type" evidence="7">
    <location>
        <begin position="926"/>
        <end position="953"/>
    </location>
</feature>
<keyword evidence="9" id="KW-1185">Reference proteome</keyword>
<evidence type="ECO:0000256" key="1">
    <source>
        <dbReference type="ARBA" id="ARBA00022723"/>
    </source>
</evidence>
<evidence type="ECO:0000259" key="7">
    <source>
        <dbReference type="PROSITE" id="PS50157"/>
    </source>
</evidence>
<feature type="domain" description="C2H2-type" evidence="7">
    <location>
        <begin position="1041"/>
        <end position="1068"/>
    </location>
</feature>
<feature type="compositionally biased region" description="Polar residues" evidence="6">
    <location>
        <begin position="1395"/>
        <end position="1410"/>
    </location>
</feature>
<dbReference type="GO" id="GO:0005634">
    <property type="term" value="C:nucleus"/>
    <property type="evidence" value="ECO:0007669"/>
    <property type="project" value="TreeGrafter"/>
</dbReference>
<dbReference type="EMBL" id="LR903567">
    <property type="protein sequence ID" value="CAD7252037.1"/>
    <property type="molecule type" value="Genomic_DNA"/>
</dbReference>
<feature type="domain" description="C2H2-type" evidence="7">
    <location>
        <begin position="1123"/>
        <end position="1150"/>
    </location>
</feature>
<dbReference type="SUPFAM" id="SSF57667">
    <property type="entry name" value="beta-beta-alpha zinc fingers"/>
    <property type="match status" value="7"/>
</dbReference>
<feature type="region of interest" description="Disordered" evidence="6">
    <location>
        <begin position="510"/>
        <end position="562"/>
    </location>
</feature>
<feature type="region of interest" description="Disordered" evidence="6">
    <location>
        <begin position="982"/>
        <end position="1005"/>
    </location>
</feature>
<feature type="region of interest" description="Disordered" evidence="6">
    <location>
        <begin position="1392"/>
        <end position="1424"/>
    </location>
</feature>
<sequence length="1583" mass="179936">MDNVEVGEYSGLESSLLHNFRHLPFVRKYFCNQCSFATQNPRDHLVHLRDVHFCRIQIYECPYCLYASKYSQKLGRHIRMVHKAESKESDVKLAHQVIEQVKELKRLGVSLTKASSTPSVRPRMEETSKTYNCSECPYVTRNKSLFTKHMKRHFENELLGGNEGQKQREAYTRDEDLEALTTDLLENLENEVLLAPPPPVEDLDDMETGLTHESLSAKRKSPKPLPPLIPLVTGKQKEETGGSGQNDPIGSNFDDDVIPVEDMEEEMAVQNGKDSQGGKHGEDRDFLDEFSQLQEVDRICKTCGHESRCLSEALRHKKLHSLSAGNQSSVRRGTRCQYCRRRCKTELDLINHEQECEEKKKVCEGMDVHPQDETVDGRKTILWSRLSEGPGTSFASSDTPVRVIEIPTQRHEATSLRRVYKCPFCSFWAQMASKFHIHYVGHLNQKPFECSLCKYRSNWNWDVKKHIKLKSERDPEHRNAKVYITHDSGNKNYEKYGKYMAVMDIKDTGKKHGHEDERSTLISTPKGTLPPLLKGSIRTQVGPSGGNRMSSMPPLLKKGEGPKKPPLPLKFPLFRMQTQANPDGVHVSSAPQFFLVSTPTTSNAGATSQTFIGASQYVTVKDEREPPRPSQKRAGDSQHQGDGPTLKRPNLAQIQGAMKCSRCKFTTLDRNAMKGHLRTHLEDSRDLDGGNDRSMNEDIGSDLSQLFASDQDSMDQLPLGSDVVENTDYLPEERKYQCRLCPYSCPRRGDMKAHSIQHRKRPHADFKCPMCPFYVSKQRALHHHMKLHGIDSPQLFAGDGDSPLREDVDMVEVKEYEDSEGEGGKEGGSSDAIRAWHCPECPYTATTKSQYYYHRQYHKPGLSTRKCMYCSFNTDNERLLSQHMSQLHEHQGDEDKTASAGTQNESVDGDIPQVWVCKGDQFCKMFKCRHCPHVNMRRSNIVEHERMHGARDLKGEVFRCRICNYTCGNYGVLSVHLKMHQMSKSRTMQSQAPGESQQKGPPRPRREGSFLMHFCSMCPARFKGAKEINVHVKFHGAALPYPCELCDYAAQQKTHLLAHAKVHTSEYRERTLREIQYCPFSPDFPISKFYQEDAKFDAAHENDYQTKLQKSIIKNSPSGEKILGCPHCPGKFSKRTTLNRHIALHGSKYPHKCDLCDYAVSTRNHLAKHQGLHHGLDVRKKFKKRRRVLKEENLPGLWGLDTMEQAEEDDDDVPMSGIGLMEKLQKMESQRNEGDGEEVDDESSPTVVEDDPNGTDAVLFNEDLIFPDKIHVGHRIKRFYTCPKCPTVIQKKEKFKIHARLHGARCRYKCQLCDYAVKQFNHYAQHLRKHAESGDARAVEIQEQMNDSYSNVYKSSPRTDESPFQASGLAAALEVTPKIVIKKTETKAPNESHKTVYSVSTLSEPRSSISGDAKEKGKVEASAGPKATTTVRSCEEPRFYSCPSCPYSSAKRDHLKNHSGRHEVPTAQTGIFFCPYCNYWSQQASFVRDHVKVHFKAGRVPEKPLAFADTDEFEIWCIEEQENAHDSKESCLLKANTDAREVLLDRTADEQLHQFIDVASGEEVQLRNPVPVATADNESSKVR</sequence>
<name>A0A7R9AD88_9CRUS</name>
<feature type="domain" description="C2H2-type" evidence="7">
    <location>
        <begin position="131"/>
        <end position="158"/>
    </location>
</feature>
<evidence type="ECO:0000313" key="8">
    <source>
        <dbReference type="EMBL" id="CAD7252037.1"/>
    </source>
</evidence>
<evidence type="ECO:0000256" key="6">
    <source>
        <dbReference type="SAM" id="MobiDB-lite"/>
    </source>
</evidence>
<reference evidence="8" key="1">
    <citation type="submission" date="2020-11" db="EMBL/GenBank/DDBJ databases">
        <authorList>
            <person name="Tran Van P."/>
        </authorList>
    </citation>
    <scope>NUCLEOTIDE SEQUENCE</scope>
</reference>
<feature type="compositionally biased region" description="Polar residues" evidence="6">
    <location>
        <begin position="537"/>
        <end position="550"/>
    </location>
</feature>
<keyword evidence="2" id="KW-0677">Repeat</keyword>
<dbReference type="InterPro" id="IPR013087">
    <property type="entry name" value="Znf_C2H2_type"/>
</dbReference>
<dbReference type="PROSITE" id="PS50157">
    <property type="entry name" value="ZINC_FINGER_C2H2_2"/>
    <property type="match status" value="9"/>
</dbReference>
<dbReference type="GO" id="GO:0008270">
    <property type="term" value="F:zinc ion binding"/>
    <property type="evidence" value="ECO:0007669"/>
    <property type="project" value="UniProtKB-KW"/>
</dbReference>
<dbReference type="PANTHER" id="PTHR24403:SF67">
    <property type="entry name" value="FI01116P-RELATED"/>
    <property type="match status" value="1"/>
</dbReference>
<dbReference type="OrthoDB" id="6417347at2759"/>
<dbReference type="Pfam" id="PF00096">
    <property type="entry name" value="zf-C2H2"/>
    <property type="match status" value="1"/>
</dbReference>
<evidence type="ECO:0000256" key="3">
    <source>
        <dbReference type="ARBA" id="ARBA00022771"/>
    </source>
</evidence>
<feature type="domain" description="C2H2-type" evidence="7">
    <location>
        <begin position="1308"/>
        <end position="1335"/>
    </location>
</feature>
<feature type="compositionally biased region" description="Basic and acidic residues" evidence="6">
    <location>
        <begin position="510"/>
        <end position="519"/>
    </location>
</feature>
<feature type="domain" description="C2H2-type" evidence="7">
    <location>
        <begin position="59"/>
        <end position="87"/>
    </location>
</feature>
<dbReference type="InterPro" id="IPR036236">
    <property type="entry name" value="Znf_C2H2_sf"/>
</dbReference>
<feature type="domain" description="C2H2-type" evidence="7">
    <location>
        <begin position="958"/>
        <end position="985"/>
    </location>
</feature>
<dbReference type="Proteomes" id="UP000677054">
    <property type="component" value="Unassembled WGS sequence"/>
</dbReference>
<evidence type="ECO:0000256" key="5">
    <source>
        <dbReference type="PROSITE-ProRule" id="PRU00042"/>
    </source>
</evidence>
<feature type="domain" description="C2H2-type" evidence="7">
    <location>
        <begin position="766"/>
        <end position="793"/>
    </location>
</feature>
<dbReference type="PROSITE" id="PS00028">
    <property type="entry name" value="ZINC_FINGER_C2H2_1"/>
    <property type="match status" value="7"/>
</dbReference>
<protein>
    <recommendedName>
        <fullName evidence="7">C2H2-type domain-containing protein</fullName>
    </recommendedName>
</protein>